<dbReference type="Pfam" id="PF00300">
    <property type="entry name" value="His_Phos_1"/>
    <property type="match status" value="1"/>
</dbReference>
<reference evidence="2" key="1">
    <citation type="submission" date="2018-05" db="EMBL/GenBank/DDBJ databases">
        <authorList>
            <person name="Lanie J.A."/>
            <person name="Ng W.-L."/>
            <person name="Kazmierczak K.M."/>
            <person name="Andrzejewski T.M."/>
            <person name="Davidsen T.M."/>
            <person name="Wayne K.J."/>
            <person name="Tettelin H."/>
            <person name="Glass J.I."/>
            <person name="Rusch D."/>
            <person name="Podicherti R."/>
            <person name="Tsui H.-C.T."/>
            <person name="Winkler M.E."/>
        </authorList>
    </citation>
    <scope>NUCLEOTIDE SEQUENCE</scope>
</reference>
<evidence type="ECO:0000313" key="2">
    <source>
        <dbReference type="EMBL" id="SVA42083.1"/>
    </source>
</evidence>
<dbReference type="GO" id="GO:0043456">
    <property type="term" value="P:regulation of pentose-phosphate shunt"/>
    <property type="evidence" value="ECO:0007669"/>
    <property type="project" value="TreeGrafter"/>
</dbReference>
<dbReference type="GO" id="GO:0005829">
    <property type="term" value="C:cytosol"/>
    <property type="evidence" value="ECO:0007669"/>
    <property type="project" value="TreeGrafter"/>
</dbReference>
<accession>A0A381VRA2</accession>
<dbReference type="SMART" id="SM00855">
    <property type="entry name" value="PGAM"/>
    <property type="match status" value="1"/>
</dbReference>
<dbReference type="InterPro" id="IPR029033">
    <property type="entry name" value="His_PPase_superfam"/>
</dbReference>
<evidence type="ECO:0008006" key="3">
    <source>
        <dbReference type="Google" id="ProtNLM"/>
    </source>
</evidence>
<dbReference type="PANTHER" id="PTHR46517:SF1">
    <property type="entry name" value="FRUCTOSE-2,6-BISPHOSPHATASE TIGAR"/>
    <property type="match status" value="1"/>
</dbReference>
<sequence>MSLLLIRHGETAFNRDRVMQPADTPLSEQGSVQARHLAGRLRSAGIGRILASDMARARMTAEPIAEAAGVDIEFDPLLHERNFGALRGQRFVDLEG</sequence>
<evidence type="ECO:0000256" key="1">
    <source>
        <dbReference type="ARBA" id="ARBA00022801"/>
    </source>
</evidence>
<dbReference type="Gene3D" id="3.40.50.1240">
    <property type="entry name" value="Phosphoglycerate mutase-like"/>
    <property type="match status" value="1"/>
</dbReference>
<proteinExistence type="predicted"/>
<dbReference type="SUPFAM" id="SSF53254">
    <property type="entry name" value="Phosphoglycerate mutase-like"/>
    <property type="match status" value="1"/>
</dbReference>
<protein>
    <recommendedName>
        <fullName evidence="3">Histidine phosphatase family protein</fullName>
    </recommendedName>
</protein>
<dbReference type="GO" id="GO:0045820">
    <property type="term" value="P:negative regulation of glycolytic process"/>
    <property type="evidence" value="ECO:0007669"/>
    <property type="project" value="TreeGrafter"/>
</dbReference>
<keyword evidence="1" id="KW-0378">Hydrolase</keyword>
<dbReference type="InterPro" id="IPR013078">
    <property type="entry name" value="His_Pase_superF_clade-1"/>
</dbReference>
<dbReference type="InterPro" id="IPR001345">
    <property type="entry name" value="PG/BPGM_mutase_AS"/>
</dbReference>
<dbReference type="PROSITE" id="PS00175">
    <property type="entry name" value="PG_MUTASE"/>
    <property type="match status" value="1"/>
</dbReference>
<dbReference type="InterPro" id="IPR051695">
    <property type="entry name" value="Phosphoglycerate_Mutase"/>
</dbReference>
<name>A0A381VRA2_9ZZZZ</name>
<dbReference type="GO" id="GO:0004331">
    <property type="term" value="F:fructose-2,6-bisphosphate 2-phosphatase activity"/>
    <property type="evidence" value="ECO:0007669"/>
    <property type="project" value="TreeGrafter"/>
</dbReference>
<feature type="non-terminal residue" evidence="2">
    <location>
        <position position="96"/>
    </location>
</feature>
<organism evidence="2">
    <name type="scientific">marine metagenome</name>
    <dbReference type="NCBI Taxonomy" id="408172"/>
    <lineage>
        <taxon>unclassified sequences</taxon>
        <taxon>metagenomes</taxon>
        <taxon>ecological metagenomes</taxon>
    </lineage>
</organism>
<dbReference type="PANTHER" id="PTHR46517">
    <property type="entry name" value="FRUCTOSE-2,6-BISPHOSPHATASE TIGAR"/>
    <property type="match status" value="1"/>
</dbReference>
<dbReference type="EMBL" id="UINC01009384">
    <property type="protein sequence ID" value="SVA42083.1"/>
    <property type="molecule type" value="Genomic_DNA"/>
</dbReference>
<dbReference type="CDD" id="cd07067">
    <property type="entry name" value="HP_PGM_like"/>
    <property type="match status" value="1"/>
</dbReference>
<gene>
    <name evidence="2" type="ORF">METZ01_LOCUS94937</name>
</gene>
<dbReference type="AlphaFoldDB" id="A0A381VRA2"/>